<feature type="active site" description="Nucleophile" evidence="8">
    <location>
        <position position="67"/>
    </location>
</feature>
<keyword evidence="4 8" id="KW-0521">NADP</keyword>
<comment type="similarity">
    <text evidence="2 8 9">Belongs to the glutamyl-tRNA reductase family.</text>
</comment>
<dbReference type="PROSITE" id="PS00747">
    <property type="entry name" value="GLUTR"/>
    <property type="match status" value="1"/>
</dbReference>
<evidence type="ECO:0000256" key="6">
    <source>
        <dbReference type="ARBA" id="ARBA00023244"/>
    </source>
</evidence>
<dbReference type="SUPFAM" id="SSF51735">
    <property type="entry name" value="NAD(P)-binding Rossmann-fold domains"/>
    <property type="match status" value="1"/>
</dbReference>
<dbReference type="InterPro" id="IPR018214">
    <property type="entry name" value="GluRdtase_CS"/>
</dbReference>
<keyword evidence="5 8" id="KW-0560">Oxidoreductase</keyword>
<dbReference type="PANTHER" id="PTHR43013:SF1">
    <property type="entry name" value="GLUTAMYL-TRNA REDUCTASE"/>
    <property type="match status" value="1"/>
</dbReference>
<dbReference type="InterPro" id="IPR036453">
    <property type="entry name" value="GluRdtase_dimer_dom_sf"/>
</dbReference>
<dbReference type="InterPro" id="IPR015896">
    <property type="entry name" value="4pyrrol_synth_GluRdtase_dimer"/>
</dbReference>
<evidence type="ECO:0000259" key="13">
    <source>
        <dbReference type="Pfam" id="PF05201"/>
    </source>
</evidence>
<dbReference type="PIRSF" id="PIRSF000445">
    <property type="entry name" value="4pyrrol_synth_GluRdtase"/>
    <property type="match status" value="1"/>
</dbReference>
<evidence type="ECO:0000256" key="8">
    <source>
        <dbReference type="HAMAP-Rule" id="MF_00087"/>
    </source>
</evidence>
<dbReference type="Pfam" id="PF05201">
    <property type="entry name" value="GlutR_N"/>
    <property type="match status" value="1"/>
</dbReference>
<feature type="binding site" evidence="8">
    <location>
        <position position="123"/>
    </location>
    <ligand>
        <name>substrate</name>
    </ligand>
</feature>
<dbReference type="PANTHER" id="PTHR43013">
    <property type="entry name" value="GLUTAMYL-TRNA REDUCTASE"/>
    <property type="match status" value="1"/>
</dbReference>
<dbReference type="InterPro" id="IPR006151">
    <property type="entry name" value="Shikm_DH/Glu-tRNA_Rdtase"/>
</dbReference>
<dbReference type="HAMAP" id="MF_00087">
    <property type="entry name" value="Glu_tRNA_reductase"/>
    <property type="match status" value="1"/>
</dbReference>
<gene>
    <name evidence="8 14" type="primary">hemA</name>
    <name evidence="14" type="ORF">U7230_12105</name>
</gene>
<dbReference type="Pfam" id="PF01488">
    <property type="entry name" value="Shikimate_DH"/>
    <property type="match status" value="1"/>
</dbReference>
<feature type="binding site" evidence="8">
    <location>
        <begin position="128"/>
        <end position="130"/>
    </location>
    <ligand>
        <name>substrate</name>
    </ligand>
</feature>
<dbReference type="InterPro" id="IPR036291">
    <property type="entry name" value="NAD(P)-bd_dom_sf"/>
</dbReference>
<comment type="pathway">
    <text evidence="1 8 9">Porphyrin-containing compound metabolism; protoporphyrin-IX biosynthesis; 5-aminolevulinate from L-glutamyl-tRNA(Glu): step 1/2.</text>
</comment>
<keyword evidence="6 8" id="KW-0627">Porphyrin biosynthesis</keyword>
<dbReference type="EC" id="1.2.1.70" evidence="3 8"/>
<dbReference type="Gene3D" id="3.40.50.720">
    <property type="entry name" value="NAD(P)-binding Rossmann-like Domain"/>
    <property type="match status" value="1"/>
</dbReference>
<dbReference type="EMBL" id="CP141615">
    <property type="protein sequence ID" value="WRP16821.1"/>
    <property type="molecule type" value="Genomic_DNA"/>
</dbReference>
<dbReference type="InterPro" id="IPR015895">
    <property type="entry name" value="4pyrrol_synth_GluRdtase_N"/>
</dbReference>
<proteinExistence type="inferred from homology"/>
<dbReference type="InterPro" id="IPR036343">
    <property type="entry name" value="GluRdtase_N_sf"/>
</dbReference>
<evidence type="ECO:0000313" key="15">
    <source>
        <dbReference type="Proteomes" id="UP001332192"/>
    </source>
</evidence>
<evidence type="ECO:0000256" key="9">
    <source>
        <dbReference type="RuleBase" id="RU000584"/>
    </source>
</evidence>
<dbReference type="Pfam" id="PF00745">
    <property type="entry name" value="GlutR_dimer"/>
    <property type="match status" value="1"/>
</dbReference>
<evidence type="ECO:0000256" key="3">
    <source>
        <dbReference type="ARBA" id="ARBA00012970"/>
    </source>
</evidence>
<dbReference type="Proteomes" id="UP001332192">
    <property type="component" value="Chromosome"/>
</dbReference>
<evidence type="ECO:0000259" key="11">
    <source>
        <dbReference type="Pfam" id="PF00745"/>
    </source>
</evidence>
<feature type="region of interest" description="Disordered" evidence="10">
    <location>
        <begin position="431"/>
        <end position="450"/>
    </location>
</feature>
<feature type="binding site" evidence="8">
    <location>
        <position position="134"/>
    </location>
    <ligand>
        <name>substrate</name>
    </ligand>
</feature>
<comment type="subunit">
    <text evidence="8">Homodimer.</text>
</comment>
<reference evidence="14 15" key="1">
    <citation type="journal article" date="2024" name="Front. Microbiol.">
        <title>Novel thermophilic genera Geochorda gen. nov. and Carboxydochorda gen. nov. from the deep terrestrial subsurface reveal the ecophysiological diversity in the class Limnochordia.</title>
        <authorList>
            <person name="Karnachuk O.V."/>
            <person name="Lukina A.P."/>
            <person name="Avakyan M.R."/>
            <person name="Kadnikov V.V."/>
            <person name="Begmatov S."/>
            <person name="Beletsky A.V."/>
            <person name="Vlasova K.G."/>
            <person name="Novikov A.A."/>
            <person name="Shcherbakova V.A."/>
            <person name="Mardanov A.V."/>
            <person name="Ravin N.V."/>
        </authorList>
    </citation>
    <scope>NUCLEOTIDE SEQUENCE [LARGE SCALE GENOMIC DNA]</scope>
    <source>
        <strain evidence="14 15">L945</strain>
    </source>
</reference>
<keyword evidence="15" id="KW-1185">Reference proteome</keyword>
<name>A0ABZ1BVX8_9FIRM</name>
<comment type="miscellaneous">
    <text evidence="8">During catalysis, the active site Cys acts as a nucleophile attacking the alpha-carbonyl group of tRNA-bound glutamate with the formation of a thioester intermediate between enzyme and glutamate, and the concomitant release of tRNA(Glu). The thioester intermediate is finally reduced by direct hydride transfer from NADPH, to form the product GSA.</text>
</comment>
<dbReference type="Gene3D" id="3.30.460.30">
    <property type="entry name" value="Glutamyl-tRNA reductase, N-terminal domain"/>
    <property type="match status" value="1"/>
</dbReference>
<feature type="binding site" evidence="8">
    <location>
        <begin position="203"/>
        <end position="208"/>
    </location>
    <ligand>
        <name>NADP(+)</name>
        <dbReference type="ChEBI" id="CHEBI:58349"/>
    </ligand>
</feature>
<evidence type="ECO:0000313" key="14">
    <source>
        <dbReference type="EMBL" id="WRP16821.1"/>
    </source>
</evidence>
<sequence>MRAAYRIAAAGRSGTPGAGEGTRPAMVGFDYRTTPLEVRERLRLSTPEQVEQWLRTEGAGSVVLSTCHRIEVYVEEAGALNGVVRSLAHRSGMSERAIRVHAVQRAGEDAARHLAEVAAGLQSAIVGEPQILGQVRDAMEMARRVRPVGGVLSALWERAVRAGKRVRAETGLGRGSPSLVRAALRRAEEGGVRWDQAHLAVVGSGSMAMLALQEALERGVRRFTVCARRPERARDAAQAVIEGRRGLHREVELRAEGLQALPAVLRAADLVVSATAAPGAVIDAASLASAAQRRNGKGALWVIDLAVPRDVEVPDPMPPGLIVLHIDDLGAGGGAFSGPPGAADLEAAHHIVGQEVAHFVEWLRQRQAAPEVVAMRRQAEEVRLAELEWALGRLDGELSPRAREVVEHLTRRLTNKLMHLPTVYLKELVAGPPRTEAQGSGGADAARAAG</sequence>
<evidence type="ECO:0000256" key="4">
    <source>
        <dbReference type="ARBA" id="ARBA00022857"/>
    </source>
</evidence>
<feature type="site" description="Important for activity" evidence="8">
    <location>
        <position position="113"/>
    </location>
</feature>
<dbReference type="RefSeq" id="WP_324716093.1">
    <property type="nucleotide sequence ID" value="NZ_CP141615.1"/>
</dbReference>
<feature type="binding site" evidence="8">
    <location>
        <begin position="66"/>
        <end position="69"/>
    </location>
    <ligand>
        <name>substrate</name>
    </ligand>
</feature>
<accession>A0ABZ1BVX8</accession>
<evidence type="ECO:0000256" key="1">
    <source>
        <dbReference type="ARBA" id="ARBA00005059"/>
    </source>
</evidence>
<feature type="domain" description="Quinate/shikimate 5-dehydrogenase/glutamyl-tRNA reductase" evidence="12">
    <location>
        <begin position="193"/>
        <end position="329"/>
    </location>
</feature>
<comment type="domain">
    <text evidence="8">Possesses an unusual extended V-shaped dimeric structure with each monomer consisting of three distinct domains arranged along a curved 'spinal' alpha-helix. The N-terminal catalytic domain specifically recognizes the glutamate moiety of the substrate. The second domain is the NADPH-binding domain, and the third C-terminal domain is responsible for dimerization.</text>
</comment>
<evidence type="ECO:0000256" key="10">
    <source>
        <dbReference type="SAM" id="MobiDB-lite"/>
    </source>
</evidence>
<evidence type="ECO:0000256" key="2">
    <source>
        <dbReference type="ARBA" id="ARBA00005916"/>
    </source>
</evidence>
<comment type="catalytic activity">
    <reaction evidence="7 8 9">
        <text>(S)-4-amino-5-oxopentanoate + tRNA(Glu) + NADP(+) = L-glutamyl-tRNA(Glu) + NADPH + H(+)</text>
        <dbReference type="Rhea" id="RHEA:12344"/>
        <dbReference type="Rhea" id="RHEA-COMP:9663"/>
        <dbReference type="Rhea" id="RHEA-COMP:9680"/>
        <dbReference type="ChEBI" id="CHEBI:15378"/>
        <dbReference type="ChEBI" id="CHEBI:57501"/>
        <dbReference type="ChEBI" id="CHEBI:57783"/>
        <dbReference type="ChEBI" id="CHEBI:58349"/>
        <dbReference type="ChEBI" id="CHEBI:78442"/>
        <dbReference type="ChEBI" id="CHEBI:78520"/>
        <dbReference type="EC" id="1.2.1.70"/>
    </reaction>
</comment>
<protein>
    <recommendedName>
        <fullName evidence="3 8">Glutamyl-tRNA reductase</fullName>
        <shortName evidence="8">GluTR</shortName>
        <ecNumber evidence="3 8">1.2.1.70</ecNumber>
    </recommendedName>
</protein>
<dbReference type="GO" id="GO:0008883">
    <property type="term" value="F:glutamyl-tRNA reductase activity"/>
    <property type="evidence" value="ECO:0007669"/>
    <property type="project" value="UniProtKB-EC"/>
</dbReference>
<dbReference type="SUPFAM" id="SSF69742">
    <property type="entry name" value="Glutamyl tRNA-reductase catalytic, N-terminal domain"/>
    <property type="match status" value="1"/>
</dbReference>
<organism evidence="14 15">
    <name type="scientific">Carboxydichorda subterranea</name>
    <dbReference type="NCBI Taxonomy" id="3109565"/>
    <lineage>
        <taxon>Bacteria</taxon>
        <taxon>Bacillati</taxon>
        <taxon>Bacillota</taxon>
        <taxon>Limnochordia</taxon>
        <taxon>Limnochordales</taxon>
        <taxon>Geochordaceae</taxon>
        <taxon>Carboxydichorda</taxon>
    </lineage>
</organism>
<comment type="function">
    <text evidence="8">Catalyzes the NADPH-dependent reduction of glutamyl-tRNA(Glu) to glutamate 1-semialdehyde (GSA).</text>
</comment>
<feature type="domain" description="Tetrapyrrole biosynthesis glutamyl-tRNA reductase dimerisation" evidence="11">
    <location>
        <begin position="348"/>
        <end position="429"/>
    </location>
</feature>
<evidence type="ECO:0000256" key="7">
    <source>
        <dbReference type="ARBA" id="ARBA00047464"/>
    </source>
</evidence>
<feature type="domain" description="Glutamyl-tRNA reductase N-terminal" evidence="13">
    <location>
        <begin position="27"/>
        <end position="170"/>
    </location>
</feature>
<evidence type="ECO:0000259" key="12">
    <source>
        <dbReference type="Pfam" id="PF01488"/>
    </source>
</evidence>
<dbReference type="NCBIfam" id="TIGR01035">
    <property type="entry name" value="hemA"/>
    <property type="match status" value="1"/>
</dbReference>
<dbReference type="InterPro" id="IPR000343">
    <property type="entry name" value="4pyrrol_synth_GluRdtase"/>
</dbReference>
<dbReference type="SUPFAM" id="SSF69075">
    <property type="entry name" value="Glutamyl tRNA-reductase dimerization domain"/>
    <property type="match status" value="1"/>
</dbReference>
<evidence type="ECO:0000256" key="5">
    <source>
        <dbReference type="ARBA" id="ARBA00023002"/>
    </source>
</evidence>